<dbReference type="EMBL" id="QFVR01000005">
    <property type="protein sequence ID" value="PWI25891.1"/>
    <property type="molecule type" value="Genomic_DNA"/>
</dbReference>
<protein>
    <submittedName>
        <fullName evidence="1">Uncharacterized protein</fullName>
    </submittedName>
</protein>
<organism evidence="1 2">
    <name type="scientific">Kurthia sibirica</name>
    <dbReference type="NCBI Taxonomy" id="202750"/>
    <lineage>
        <taxon>Bacteria</taxon>
        <taxon>Bacillati</taxon>
        <taxon>Bacillota</taxon>
        <taxon>Bacilli</taxon>
        <taxon>Bacillales</taxon>
        <taxon>Caryophanaceae</taxon>
        <taxon>Kurthia</taxon>
    </lineage>
</organism>
<comment type="caution">
    <text evidence="1">The sequence shown here is derived from an EMBL/GenBank/DDBJ whole genome shotgun (WGS) entry which is preliminary data.</text>
</comment>
<dbReference type="Proteomes" id="UP000245938">
    <property type="component" value="Unassembled WGS sequence"/>
</dbReference>
<sequence length="114" mass="13105">MFMWGTKTIKKLNISNLQYLVLRISLKRRSASVLQKNDAYHRAPSYLSSNQLKRGKIYKFTDRQGEKTLLQVKTTVNGKKGIAEYILNKKGQVEHQVFRPGKGYTGKPQGYNGR</sequence>
<gene>
    <name evidence="1" type="ORF">DEX24_04980</name>
</gene>
<dbReference type="AlphaFoldDB" id="A0A2U3AN04"/>
<keyword evidence="2" id="KW-1185">Reference proteome</keyword>
<reference evidence="1 2" key="1">
    <citation type="submission" date="2018-05" db="EMBL/GenBank/DDBJ databases">
        <title>Kurthia sibirica genome sequence.</title>
        <authorList>
            <person name="Maclea K.S."/>
            <person name="Goen A.E."/>
        </authorList>
    </citation>
    <scope>NUCLEOTIDE SEQUENCE [LARGE SCALE GENOMIC DNA]</scope>
    <source>
        <strain evidence="1 2">ATCC 49154</strain>
    </source>
</reference>
<proteinExistence type="predicted"/>
<accession>A0A2U3AN04</accession>
<evidence type="ECO:0000313" key="2">
    <source>
        <dbReference type="Proteomes" id="UP000245938"/>
    </source>
</evidence>
<name>A0A2U3AN04_9BACL</name>
<dbReference type="RefSeq" id="WP_109305312.1">
    <property type="nucleotide sequence ID" value="NZ_BJUF01000114.1"/>
</dbReference>
<evidence type="ECO:0000313" key="1">
    <source>
        <dbReference type="EMBL" id="PWI25891.1"/>
    </source>
</evidence>